<proteinExistence type="predicted"/>
<dbReference type="Gene3D" id="3.40.50.1100">
    <property type="match status" value="1"/>
</dbReference>
<reference evidence="1 2" key="1">
    <citation type="submission" date="2019-10" db="EMBL/GenBank/DDBJ databases">
        <title>Corynebacterium sp novel species isolated from the respiratory tract of Marmot.</title>
        <authorList>
            <person name="Zhang G."/>
        </authorList>
    </citation>
    <scope>NUCLEOTIDE SEQUENCE [LARGE SCALE GENOMIC DNA]</scope>
    <source>
        <strain evidence="1 2">336</strain>
    </source>
</reference>
<dbReference type="Proteomes" id="UP000436181">
    <property type="component" value="Unassembled WGS sequence"/>
</dbReference>
<dbReference type="InterPro" id="IPR036052">
    <property type="entry name" value="TrpB-like_PALP_sf"/>
</dbReference>
<keyword evidence="2" id="KW-1185">Reference proteome</keyword>
<name>A0ABQ6VFC5_9CORY</name>
<protein>
    <submittedName>
        <fullName evidence="1">Uncharacterized protein</fullName>
    </submittedName>
</protein>
<evidence type="ECO:0000313" key="1">
    <source>
        <dbReference type="EMBL" id="KAB3523033.1"/>
    </source>
</evidence>
<gene>
    <name evidence="1" type="ORF">F8377_02410</name>
</gene>
<evidence type="ECO:0000313" key="2">
    <source>
        <dbReference type="Proteomes" id="UP000436181"/>
    </source>
</evidence>
<sequence length="82" mass="8869">MREGPRPRQVRLIGVEPAGEGLDTDKHGAPLNRGVVGMLPASSPADLVRDIYPSRKKIAHRVGTDTMVETTAVSLARIVPTW</sequence>
<dbReference type="EMBL" id="WBZJ01000001">
    <property type="protein sequence ID" value="KAB3523033.1"/>
    <property type="molecule type" value="Genomic_DNA"/>
</dbReference>
<accession>A0ABQ6VFC5</accession>
<comment type="caution">
    <text evidence="1">The sequence shown here is derived from an EMBL/GenBank/DDBJ whole genome shotgun (WGS) entry which is preliminary data.</text>
</comment>
<organism evidence="1 2">
    <name type="scientific">Corynebacterium zhongnanshanii</name>
    <dbReference type="NCBI Taxonomy" id="2768834"/>
    <lineage>
        <taxon>Bacteria</taxon>
        <taxon>Bacillati</taxon>
        <taxon>Actinomycetota</taxon>
        <taxon>Actinomycetes</taxon>
        <taxon>Mycobacteriales</taxon>
        <taxon>Corynebacteriaceae</taxon>
        <taxon>Corynebacterium</taxon>
    </lineage>
</organism>